<evidence type="ECO:0000256" key="1">
    <source>
        <dbReference type="ARBA" id="ARBA00022741"/>
    </source>
</evidence>
<proteinExistence type="predicted"/>
<dbReference type="InterPro" id="IPR003593">
    <property type="entry name" value="AAA+_ATPase"/>
</dbReference>
<dbReference type="EMBL" id="CCSE01000001">
    <property type="protein sequence ID" value="CEA02863.1"/>
    <property type="molecule type" value="Genomic_DNA"/>
</dbReference>
<keyword evidence="1" id="KW-0547">Nucleotide-binding</keyword>
<reference evidence="4 5" key="1">
    <citation type="submission" date="2014-07" db="EMBL/GenBank/DDBJ databases">
        <authorList>
            <person name="Urmite Genomes Urmite Genomes"/>
        </authorList>
    </citation>
    <scope>NUCLEOTIDE SEQUENCE [LARGE SCALE GENOMIC DNA]</scope>
    <source>
        <strain evidence="4 5">13MG44_air</strain>
    </source>
</reference>
<dbReference type="Gene3D" id="3.40.50.300">
    <property type="entry name" value="P-loop containing nucleotide triphosphate hydrolases"/>
    <property type="match status" value="1"/>
</dbReference>
<dbReference type="PROSITE" id="PS50893">
    <property type="entry name" value="ABC_TRANSPORTER_2"/>
    <property type="match status" value="1"/>
</dbReference>
<evidence type="ECO:0000313" key="4">
    <source>
        <dbReference type="EMBL" id="CEA02863.1"/>
    </source>
</evidence>
<dbReference type="AlphaFoldDB" id="A0A078M5Y4"/>
<evidence type="ECO:0000259" key="3">
    <source>
        <dbReference type="PROSITE" id="PS50893"/>
    </source>
</evidence>
<dbReference type="PANTHER" id="PTHR43158:SF5">
    <property type="entry name" value="ABC TRANSPORTER, ATP-BINDING PROTEIN"/>
    <property type="match status" value="1"/>
</dbReference>
<dbReference type="RefSeq" id="WP_035810561.1">
    <property type="nucleotide sequence ID" value="NZ_CCSE01000001.1"/>
</dbReference>
<keyword evidence="5" id="KW-1185">Reference proteome</keyword>
<evidence type="ECO:0000313" key="5">
    <source>
        <dbReference type="Proteomes" id="UP000044136"/>
    </source>
</evidence>
<dbReference type="Pfam" id="PF00005">
    <property type="entry name" value="ABC_tran"/>
    <property type="match status" value="1"/>
</dbReference>
<protein>
    <submittedName>
        <fullName evidence="4">ABC transporter ATP-binding protein YtrB</fullName>
    </submittedName>
</protein>
<dbReference type="STRING" id="1461582.BN1048_01875"/>
<evidence type="ECO:0000256" key="2">
    <source>
        <dbReference type="ARBA" id="ARBA00022840"/>
    </source>
</evidence>
<accession>A0A078M5Y4</accession>
<dbReference type="GO" id="GO:0005524">
    <property type="term" value="F:ATP binding"/>
    <property type="evidence" value="ECO:0007669"/>
    <property type="project" value="UniProtKB-KW"/>
</dbReference>
<name>A0A078M5Y4_9STAP</name>
<dbReference type="eggNOG" id="COG1131">
    <property type="taxonomic scope" value="Bacteria"/>
</dbReference>
<dbReference type="PANTHER" id="PTHR43158">
    <property type="entry name" value="SKFA PEPTIDE EXPORT ATP-BINDING PROTEIN SKFE"/>
    <property type="match status" value="1"/>
</dbReference>
<organism evidence="4 5">
    <name type="scientific">Jeotgalicoccus saudimassiliensis</name>
    <dbReference type="NCBI Taxonomy" id="1461582"/>
    <lineage>
        <taxon>Bacteria</taxon>
        <taxon>Bacillati</taxon>
        <taxon>Bacillota</taxon>
        <taxon>Bacilli</taxon>
        <taxon>Bacillales</taxon>
        <taxon>Staphylococcaceae</taxon>
        <taxon>Jeotgalicoccus</taxon>
    </lineage>
</organism>
<dbReference type="Proteomes" id="UP000044136">
    <property type="component" value="Unassembled WGS sequence"/>
</dbReference>
<gene>
    <name evidence="4" type="primary">ytrB_3</name>
    <name evidence="4" type="ORF">BN1048_01875</name>
</gene>
<dbReference type="GO" id="GO:0016887">
    <property type="term" value="F:ATP hydrolysis activity"/>
    <property type="evidence" value="ECO:0007669"/>
    <property type="project" value="InterPro"/>
</dbReference>
<dbReference type="HOGENOM" id="CLU_000604_1_2_9"/>
<dbReference type="SMART" id="SM00382">
    <property type="entry name" value="AAA"/>
    <property type="match status" value="1"/>
</dbReference>
<dbReference type="InterPro" id="IPR027417">
    <property type="entry name" value="P-loop_NTPase"/>
</dbReference>
<feature type="domain" description="ABC transporter" evidence="3">
    <location>
        <begin position="3"/>
        <end position="229"/>
    </location>
</feature>
<sequence length="292" mass="32700">MTLKINNVSLNIKKETILRDISLELEAGKIYGLLGRNGAGKTSLLSLIASYRKATDGSITLDGKKVYEQDDVMQHINFLYNPKETSTENDKITEYIESGSLFRSDFDEAYAYRLLDTFDIDTDKSYSALSQGQQAAVNATLGLASLSKVTIFDEVTNGMDAPTRELFYGEVLEAANRAERIIILSTHIISEMEHLFDDIIMIHNGQVLLHEPTFELLEKGYTIAGKAEKVRTFTENKNVINVKFLGALQIDTVLGTITQEEMETAEDNHLDISPLKLQEMFISLTDKKKDGK</sequence>
<keyword evidence="2 4" id="KW-0067">ATP-binding</keyword>
<dbReference type="SUPFAM" id="SSF52540">
    <property type="entry name" value="P-loop containing nucleoside triphosphate hydrolases"/>
    <property type="match status" value="1"/>
</dbReference>
<dbReference type="OrthoDB" id="9801987at2"/>
<dbReference type="InterPro" id="IPR003439">
    <property type="entry name" value="ABC_transporter-like_ATP-bd"/>
</dbReference>